<keyword evidence="2" id="KW-1185">Reference proteome</keyword>
<sequence>MLTASVRSESNCSLCRPRLPTRMIRWSTFGCPPEPKAFLR</sequence>
<gene>
    <name evidence="1" type="ordered locus">RB3847</name>
</gene>
<evidence type="ECO:0000313" key="1">
    <source>
        <dbReference type="EMBL" id="CAD73443.1"/>
    </source>
</evidence>
<name>Q7UTJ3_RHOBA</name>
<accession>Q7UTJ3</accession>
<dbReference type="EnsemblBacteria" id="CAD73443">
    <property type="protein sequence ID" value="CAD73443"/>
    <property type="gene ID" value="RB3847"/>
</dbReference>
<dbReference type="KEGG" id="rba:RB3847"/>
<dbReference type="AlphaFoldDB" id="Q7UTJ3"/>
<organism evidence="1 2">
    <name type="scientific">Rhodopirellula baltica (strain DSM 10527 / NCIMB 13988 / SH1)</name>
    <dbReference type="NCBI Taxonomy" id="243090"/>
    <lineage>
        <taxon>Bacteria</taxon>
        <taxon>Pseudomonadati</taxon>
        <taxon>Planctomycetota</taxon>
        <taxon>Planctomycetia</taxon>
        <taxon>Pirellulales</taxon>
        <taxon>Pirellulaceae</taxon>
        <taxon>Rhodopirellula</taxon>
    </lineage>
</organism>
<reference evidence="1 2" key="1">
    <citation type="journal article" date="2003" name="Proc. Natl. Acad. Sci. U.S.A.">
        <title>Complete genome sequence of the marine planctomycete Pirellula sp. strain 1.</title>
        <authorList>
            <person name="Gloeckner F.O."/>
            <person name="Kube M."/>
            <person name="Bauer M."/>
            <person name="Teeling H."/>
            <person name="Lombardot T."/>
            <person name="Ludwig W."/>
            <person name="Gade D."/>
            <person name="Beck A."/>
            <person name="Borzym K."/>
            <person name="Heitmann K."/>
            <person name="Rabus R."/>
            <person name="Schlesner H."/>
            <person name="Amann R."/>
            <person name="Reinhardt R."/>
        </authorList>
    </citation>
    <scope>NUCLEOTIDE SEQUENCE [LARGE SCALE GENOMIC DNA]</scope>
    <source>
        <strain evidence="2">DSM 10527 / NCIMB 13988 / SH1</strain>
    </source>
</reference>
<protein>
    <submittedName>
        <fullName evidence="1">Uncharacterized protein</fullName>
    </submittedName>
</protein>
<dbReference type="HOGENOM" id="CLU_3295573_0_0_0"/>
<dbReference type="InParanoid" id="Q7UTJ3"/>
<dbReference type="EMBL" id="BX294139">
    <property type="protein sequence ID" value="CAD73443.1"/>
    <property type="molecule type" value="Genomic_DNA"/>
</dbReference>
<proteinExistence type="predicted"/>
<dbReference type="Proteomes" id="UP000001025">
    <property type="component" value="Chromosome"/>
</dbReference>
<dbReference type="STRING" id="243090.RB3847"/>
<evidence type="ECO:0000313" key="2">
    <source>
        <dbReference type="Proteomes" id="UP000001025"/>
    </source>
</evidence>